<sequence length="447" mass="50437">MSRFTHISLLILLILCVACTEQTSNPEKDNTQQQKQEQPVEVGQPVHIDPVKTGTISSYLISSGTIESNKTVEIFPKVSGYVTEVLCKEGEFVKKGQPLVKLDPREWEIVVLQARMDITELKQQQKQEKLNIETLRKKIQQAQLNISELEEQMKQVKLDQTKTKKDLDRGKESYQQNIISEGDLENNRYNYQKSLLAENSLTVQIKRSKVAKEEAELELTKANSAIQNIQVSIRKAEKVTLRDALLKLSYATITAPFSGVLIEQAVTEGQLIGTSAKIFTLVDLKKLILVLNIPERELTLLKEKQKVILRSENFPDMVAEGRVESISPVVNNQTGTVAVKVAVRPDKSILRPGIFVQASIVLQHKTSVVVIPRAPILYDNNRSFVYVVNDENKAQKKFVELGIREGDQVEVLSGVEQDEKLIVSGHHIVEDKQLVEIIEREENLESN</sequence>
<dbReference type="SUPFAM" id="SSF111369">
    <property type="entry name" value="HlyD-like secretion proteins"/>
    <property type="match status" value="2"/>
</dbReference>
<feature type="domain" description="CusB-like beta-barrel" evidence="6">
    <location>
        <begin position="290"/>
        <end position="360"/>
    </location>
</feature>
<dbReference type="Gene3D" id="1.10.287.470">
    <property type="entry name" value="Helix hairpin bin"/>
    <property type="match status" value="1"/>
</dbReference>
<dbReference type="InterPro" id="IPR058792">
    <property type="entry name" value="Beta-barrel_RND_2"/>
</dbReference>
<dbReference type="RefSeq" id="WP_173013430.1">
    <property type="nucleotide sequence ID" value="NZ_AP019860.1"/>
</dbReference>
<evidence type="ECO:0000259" key="7">
    <source>
        <dbReference type="Pfam" id="PF25989"/>
    </source>
</evidence>
<feature type="chain" id="PRO_5025051802" evidence="4">
    <location>
        <begin position="21"/>
        <end position="447"/>
    </location>
</feature>
<dbReference type="Gene3D" id="2.40.30.170">
    <property type="match status" value="1"/>
</dbReference>
<reference evidence="8 9" key="1">
    <citation type="submission" date="2019-08" db="EMBL/GenBank/DDBJ databases">
        <title>Complete genome sequence of Candidatus Uab amorphum.</title>
        <authorList>
            <person name="Shiratori T."/>
            <person name="Suzuki S."/>
            <person name="Kakizawa Y."/>
            <person name="Ishida K."/>
        </authorList>
    </citation>
    <scope>NUCLEOTIDE SEQUENCE [LARGE SCALE GENOMIC DNA]</scope>
    <source>
        <strain evidence="8 9">SRT547</strain>
    </source>
</reference>
<evidence type="ECO:0000259" key="5">
    <source>
        <dbReference type="Pfam" id="PF25917"/>
    </source>
</evidence>
<dbReference type="Gene3D" id="2.40.50.100">
    <property type="match status" value="1"/>
</dbReference>
<keyword evidence="4" id="KW-0732">Signal</keyword>
<feature type="coiled-coil region" evidence="2">
    <location>
        <begin position="205"/>
        <end position="232"/>
    </location>
</feature>
<dbReference type="Pfam" id="PF25989">
    <property type="entry name" value="YknX_C"/>
    <property type="match status" value="1"/>
</dbReference>
<dbReference type="InterPro" id="IPR058637">
    <property type="entry name" value="YknX-like_C"/>
</dbReference>
<comment type="similarity">
    <text evidence="1">Belongs to the membrane fusion protein (MFP) (TC 8.A.1) family.</text>
</comment>
<evidence type="ECO:0000313" key="8">
    <source>
        <dbReference type="EMBL" id="BBM85531.1"/>
    </source>
</evidence>
<feature type="signal peptide" evidence="4">
    <location>
        <begin position="1"/>
        <end position="20"/>
    </location>
</feature>
<feature type="domain" description="Multidrug resistance protein MdtA-like barrel-sandwich hybrid" evidence="5">
    <location>
        <begin position="71"/>
        <end position="282"/>
    </location>
</feature>
<feature type="compositionally biased region" description="Polar residues" evidence="3">
    <location>
        <begin position="25"/>
        <end position="37"/>
    </location>
</feature>
<dbReference type="AlphaFoldDB" id="A0A5S9F4Q8"/>
<dbReference type="PRINTS" id="PR01490">
    <property type="entry name" value="RTXTOXIND"/>
</dbReference>
<dbReference type="Gene3D" id="2.40.420.20">
    <property type="match status" value="1"/>
</dbReference>
<keyword evidence="9" id="KW-1185">Reference proteome</keyword>
<organism evidence="8 9">
    <name type="scientific">Uabimicrobium amorphum</name>
    <dbReference type="NCBI Taxonomy" id="2596890"/>
    <lineage>
        <taxon>Bacteria</taxon>
        <taxon>Pseudomonadati</taxon>
        <taxon>Planctomycetota</taxon>
        <taxon>Candidatus Uabimicrobiia</taxon>
        <taxon>Candidatus Uabimicrobiales</taxon>
        <taxon>Candidatus Uabimicrobiaceae</taxon>
        <taxon>Candidatus Uabimicrobium</taxon>
    </lineage>
</organism>
<accession>A0A5S9F4Q8</accession>
<dbReference type="NCBIfam" id="TIGR01730">
    <property type="entry name" value="RND_mfp"/>
    <property type="match status" value="1"/>
</dbReference>
<evidence type="ECO:0000259" key="6">
    <source>
        <dbReference type="Pfam" id="PF25954"/>
    </source>
</evidence>
<evidence type="ECO:0000313" key="9">
    <source>
        <dbReference type="Proteomes" id="UP000326354"/>
    </source>
</evidence>
<dbReference type="InterPro" id="IPR006143">
    <property type="entry name" value="RND_pump_MFP"/>
</dbReference>
<feature type="region of interest" description="Disordered" evidence="3">
    <location>
        <begin position="25"/>
        <end position="44"/>
    </location>
</feature>
<keyword evidence="2" id="KW-0175">Coiled coil</keyword>
<evidence type="ECO:0000256" key="1">
    <source>
        <dbReference type="ARBA" id="ARBA00009477"/>
    </source>
</evidence>
<proteinExistence type="inferred from homology"/>
<dbReference type="GO" id="GO:1990281">
    <property type="term" value="C:efflux pump complex"/>
    <property type="evidence" value="ECO:0007669"/>
    <property type="project" value="TreeGrafter"/>
</dbReference>
<evidence type="ECO:0000256" key="4">
    <source>
        <dbReference type="SAM" id="SignalP"/>
    </source>
</evidence>
<dbReference type="InterPro" id="IPR058625">
    <property type="entry name" value="MdtA-like_BSH"/>
</dbReference>
<gene>
    <name evidence="8" type="ORF">UABAM_03900</name>
</gene>
<dbReference type="EMBL" id="AP019860">
    <property type="protein sequence ID" value="BBM85531.1"/>
    <property type="molecule type" value="Genomic_DNA"/>
</dbReference>
<evidence type="ECO:0000256" key="2">
    <source>
        <dbReference type="SAM" id="Coils"/>
    </source>
</evidence>
<protein>
    <submittedName>
        <fullName evidence="8">Secretion protein HlyD</fullName>
    </submittedName>
</protein>
<dbReference type="Proteomes" id="UP000326354">
    <property type="component" value="Chromosome"/>
</dbReference>
<feature type="coiled-coil region" evidence="2">
    <location>
        <begin position="118"/>
        <end position="166"/>
    </location>
</feature>
<dbReference type="Pfam" id="PF25917">
    <property type="entry name" value="BSH_RND"/>
    <property type="match status" value="1"/>
</dbReference>
<name>A0A5S9F4Q8_UABAM</name>
<evidence type="ECO:0000256" key="3">
    <source>
        <dbReference type="SAM" id="MobiDB-lite"/>
    </source>
</evidence>
<dbReference type="FunFam" id="2.40.30.170:FF:000010">
    <property type="entry name" value="Efflux RND transporter periplasmic adaptor subunit"/>
    <property type="match status" value="1"/>
</dbReference>
<dbReference type="PANTHER" id="PTHR30469:SF15">
    <property type="entry name" value="HLYD FAMILY OF SECRETION PROTEINS"/>
    <property type="match status" value="1"/>
</dbReference>
<feature type="domain" description="YknX-like C-terminal permuted SH3-like" evidence="7">
    <location>
        <begin position="368"/>
        <end position="435"/>
    </location>
</feature>
<dbReference type="Pfam" id="PF25954">
    <property type="entry name" value="Beta-barrel_RND_2"/>
    <property type="match status" value="1"/>
</dbReference>
<dbReference type="GO" id="GO:0015562">
    <property type="term" value="F:efflux transmembrane transporter activity"/>
    <property type="evidence" value="ECO:0007669"/>
    <property type="project" value="TreeGrafter"/>
</dbReference>
<dbReference type="PANTHER" id="PTHR30469">
    <property type="entry name" value="MULTIDRUG RESISTANCE PROTEIN MDTA"/>
    <property type="match status" value="1"/>
</dbReference>
<dbReference type="KEGG" id="uam:UABAM_03900"/>